<dbReference type="Proteomes" id="UP000027135">
    <property type="component" value="Unassembled WGS sequence"/>
</dbReference>
<evidence type="ECO:0000313" key="1">
    <source>
        <dbReference type="EMBL" id="KDR13586.1"/>
    </source>
</evidence>
<sequence>MASLSTIEHSIVAFRYCSKQSAFRFCSNHSDCYSTNMTIIRGMFLSIEKRVKEVNLKNLLVKKVNPKNLRFLNHRIKVESRKQLLTDRL</sequence>
<name>A0A067QU88_ZOONE</name>
<protein>
    <submittedName>
        <fullName evidence="1">Uncharacterized protein</fullName>
    </submittedName>
</protein>
<accession>A0A067QU88</accession>
<dbReference type="AlphaFoldDB" id="A0A067QU88"/>
<evidence type="ECO:0000313" key="2">
    <source>
        <dbReference type="Proteomes" id="UP000027135"/>
    </source>
</evidence>
<reference evidence="1 2" key="1">
    <citation type="journal article" date="2014" name="Nat. Commun.">
        <title>Molecular traces of alternative social organization in a termite genome.</title>
        <authorList>
            <person name="Terrapon N."/>
            <person name="Li C."/>
            <person name="Robertson H.M."/>
            <person name="Ji L."/>
            <person name="Meng X."/>
            <person name="Booth W."/>
            <person name="Chen Z."/>
            <person name="Childers C.P."/>
            <person name="Glastad K.M."/>
            <person name="Gokhale K."/>
            <person name="Gowin J."/>
            <person name="Gronenberg W."/>
            <person name="Hermansen R.A."/>
            <person name="Hu H."/>
            <person name="Hunt B.G."/>
            <person name="Huylmans A.K."/>
            <person name="Khalil S.M."/>
            <person name="Mitchell R.D."/>
            <person name="Munoz-Torres M.C."/>
            <person name="Mustard J.A."/>
            <person name="Pan H."/>
            <person name="Reese J.T."/>
            <person name="Scharf M.E."/>
            <person name="Sun F."/>
            <person name="Vogel H."/>
            <person name="Xiao J."/>
            <person name="Yang W."/>
            <person name="Yang Z."/>
            <person name="Yang Z."/>
            <person name="Zhou J."/>
            <person name="Zhu J."/>
            <person name="Brent C.S."/>
            <person name="Elsik C.G."/>
            <person name="Goodisman M.A."/>
            <person name="Liberles D.A."/>
            <person name="Roe R.M."/>
            <person name="Vargo E.L."/>
            <person name="Vilcinskas A."/>
            <person name="Wang J."/>
            <person name="Bornberg-Bauer E."/>
            <person name="Korb J."/>
            <person name="Zhang G."/>
            <person name="Liebig J."/>
        </authorList>
    </citation>
    <scope>NUCLEOTIDE SEQUENCE [LARGE SCALE GENOMIC DNA]</scope>
    <source>
        <tissue evidence="1">Whole organism</tissue>
    </source>
</reference>
<proteinExistence type="predicted"/>
<gene>
    <name evidence="1" type="ORF">L798_12275</name>
</gene>
<dbReference type="EMBL" id="KK852936">
    <property type="protein sequence ID" value="KDR13586.1"/>
    <property type="molecule type" value="Genomic_DNA"/>
</dbReference>
<organism evidence="1 2">
    <name type="scientific">Zootermopsis nevadensis</name>
    <name type="common">Dampwood termite</name>
    <dbReference type="NCBI Taxonomy" id="136037"/>
    <lineage>
        <taxon>Eukaryota</taxon>
        <taxon>Metazoa</taxon>
        <taxon>Ecdysozoa</taxon>
        <taxon>Arthropoda</taxon>
        <taxon>Hexapoda</taxon>
        <taxon>Insecta</taxon>
        <taxon>Pterygota</taxon>
        <taxon>Neoptera</taxon>
        <taxon>Polyneoptera</taxon>
        <taxon>Dictyoptera</taxon>
        <taxon>Blattodea</taxon>
        <taxon>Blattoidea</taxon>
        <taxon>Termitoidae</taxon>
        <taxon>Termopsidae</taxon>
        <taxon>Zootermopsis</taxon>
    </lineage>
</organism>
<dbReference type="InParanoid" id="A0A067QU88"/>
<keyword evidence="2" id="KW-1185">Reference proteome</keyword>